<accession>A0A2V1P6U9</accession>
<keyword evidence="2" id="KW-1185">Reference proteome</keyword>
<proteinExistence type="predicted"/>
<dbReference type="AlphaFoldDB" id="A0A2V1P6U9"/>
<gene>
    <name evidence="1" type="ORF">DFK10_02015</name>
</gene>
<organism evidence="1 2">
    <name type="scientific">Salibaculum griseiflavum</name>
    <dbReference type="NCBI Taxonomy" id="1914409"/>
    <lineage>
        <taxon>Bacteria</taxon>
        <taxon>Pseudomonadati</taxon>
        <taxon>Pseudomonadota</taxon>
        <taxon>Alphaproteobacteria</taxon>
        <taxon>Rhodobacterales</taxon>
        <taxon>Roseobacteraceae</taxon>
        <taxon>Salibaculum</taxon>
    </lineage>
</organism>
<comment type="caution">
    <text evidence="1">The sequence shown here is derived from an EMBL/GenBank/DDBJ whole genome shotgun (WGS) entry which is preliminary data.</text>
</comment>
<dbReference type="OrthoDB" id="9959891at2"/>
<dbReference type="Proteomes" id="UP000245293">
    <property type="component" value="Unassembled WGS sequence"/>
</dbReference>
<sequence>MTDELHELFALITDEEKAAASAHVRGRIEAMTGQDDGPIRSRIFAGCTLVAGAELFAELDSPDAAASQLRRLADRIEAGQAVRH</sequence>
<dbReference type="EMBL" id="QETF01000002">
    <property type="protein sequence ID" value="PWG18066.1"/>
    <property type="molecule type" value="Genomic_DNA"/>
</dbReference>
<name>A0A2V1P6U9_9RHOB</name>
<reference evidence="2" key="1">
    <citation type="submission" date="2018-05" db="EMBL/GenBank/DDBJ databases">
        <authorList>
            <person name="Du Z."/>
            <person name="Wang X."/>
        </authorList>
    </citation>
    <scope>NUCLEOTIDE SEQUENCE [LARGE SCALE GENOMIC DNA]</scope>
    <source>
        <strain evidence="2">WDS4C29</strain>
    </source>
</reference>
<evidence type="ECO:0000313" key="1">
    <source>
        <dbReference type="EMBL" id="PWG18066.1"/>
    </source>
</evidence>
<protein>
    <submittedName>
        <fullName evidence="1">Uncharacterized protein</fullName>
    </submittedName>
</protein>
<evidence type="ECO:0000313" key="2">
    <source>
        <dbReference type="Proteomes" id="UP000245293"/>
    </source>
</evidence>
<dbReference type="RefSeq" id="WP_109386081.1">
    <property type="nucleotide sequence ID" value="NZ_QETF01000002.1"/>
</dbReference>